<dbReference type="PANTHER" id="PTHR11552:SF147">
    <property type="entry name" value="CHOLINE DEHYDROGENASE, MITOCHONDRIAL"/>
    <property type="match status" value="1"/>
</dbReference>
<dbReference type="Proteomes" id="UP001107961">
    <property type="component" value="Unassembled WGS sequence"/>
</dbReference>
<feature type="binding site" evidence="5">
    <location>
        <position position="348"/>
    </location>
    <ligand>
        <name>substrate</name>
    </ligand>
</feature>
<feature type="binding site" evidence="5">
    <location>
        <position position="87"/>
    </location>
    <ligand>
        <name>FAD</name>
        <dbReference type="ChEBI" id="CHEBI:57692"/>
    </ligand>
</feature>
<dbReference type="Pfam" id="PF05199">
    <property type="entry name" value="GMC_oxred_C"/>
    <property type="match status" value="1"/>
</dbReference>
<evidence type="ECO:0000313" key="10">
    <source>
        <dbReference type="Proteomes" id="UP001107961"/>
    </source>
</evidence>
<sequence>MTVQNRQVYDFIVCGSGASGGVVASQLAANPQVSVLLVEAGGDERVPQVADSRVWMQNIGSERDWQFRSEPCAGLNQRTPPLPMGKVLGGGSSVNGLIWARGHRNDFDRWARAVDDPDWGYASVLEVYKRIEAWDGPADDARRGTQGPFHVTLPKDPNPVALALREATNALGISAVEDLNAEAMEGPGACGIPNVPVLGDSERVSVATAYIRPRMNQSNLTVMFDTCVEQVLLQGRRATGVRLRRERQTLEVSARYEVVLSLGAINTPKVLMLSGIGDAAQLARHGIELVQHLPGVGRNFQDHILVAGCCWEYPQPQAPRNNSAEFTFFAKSDAALRTPDLQPVLEECAFGSEITRPQYGLPVDPSLAWTLAPGLVRPHSRGQVLLTGSRFSDPLRVEANFLSDERDGRALLNGIELCREIGNSALLRPFVKRELMPGPLQPSAMLDFLRHAAGTYFHQTCTAKMGTDELSVVDGRLRVYGIEGLRVADGSIMPEISTGNTMAPCVMIGQRAADMLIADHRLN</sequence>
<dbReference type="SUPFAM" id="SSF51905">
    <property type="entry name" value="FAD/NAD(P)-binding domain"/>
    <property type="match status" value="1"/>
</dbReference>
<feature type="domain" description="Glucose-methanol-choline oxidoreductase N-terminal" evidence="7">
    <location>
        <begin position="85"/>
        <end position="108"/>
    </location>
</feature>
<dbReference type="AlphaFoldDB" id="A0A9Q3W427"/>
<evidence type="ECO:0000313" key="9">
    <source>
        <dbReference type="EMBL" id="MCE7508206.1"/>
    </source>
</evidence>
<reference evidence="9" key="1">
    <citation type="submission" date="2022-01" db="EMBL/GenBank/DDBJ databases">
        <authorList>
            <person name="Karlyshev A.V."/>
            <person name="Jaspars M."/>
        </authorList>
    </citation>
    <scope>NUCLEOTIDE SEQUENCE</scope>
    <source>
        <strain evidence="9">AGSA3-2</strain>
    </source>
</reference>
<comment type="caution">
    <text evidence="9">The sequence shown here is derived from an EMBL/GenBank/DDBJ whole genome shotgun (WGS) entry which is preliminary data.</text>
</comment>
<keyword evidence="3 6" id="KW-0285">Flavoprotein</keyword>
<feature type="binding site" evidence="5">
    <location>
        <position position="456"/>
    </location>
    <ligand>
        <name>substrate</name>
    </ligand>
</feature>
<accession>A0A9Q3W427</accession>
<dbReference type="InterPro" id="IPR000172">
    <property type="entry name" value="GMC_OxRdtase_N"/>
</dbReference>
<dbReference type="PANTHER" id="PTHR11552">
    <property type="entry name" value="GLUCOSE-METHANOL-CHOLINE GMC OXIDOREDUCTASE"/>
    <property type="match status" value="1"/>
</dbReference>
<dbReference type="Pfam" id="PF00732">
    <property type="entry name" value="GMC_oxred_N"/>
    <property type="match status" value="1"/>
</dbReference>
<organism evidence="9 10">
    <name type="scientific">Alloalcanivorax xenomutans</name>
    <dbReference type="NCBI Taxonomy" id="1094342"/>
    <lineage>
        <taxon>Bacteria</taxon>
        <taxon>Pseudomonadati</taxon>
        <taxon>Pseudomonadota</taxon>
        <taxon>Gammaproteobacteria</taxon>
        <taxon>Oceanospirillales</taxon>
        <taxon>Alcanivoracaceae</taxon>
        <taxon>Alloalcanivorax</taxon>
    </lineage>
</organism>
<dbReference type="Gene3D" id="3.30.560.10">
    <property type="entry name" value="Glucose Oxidase, domain 3"/>
    <property type="match status" value="1"/>
</dbReference>
<dbReference type="KEGG" id="axe:P40_18875"/>
<dbReference type="Gene3D" id="3.50.50.60">
    <property type="entry name" value="FAD/NAD(P)-binding domain"/>
    <property type="match status" value="1"/>
</dbReference>
<evidence type="ECO:0000256" key="5">
    <source>
        <dbReference type="PIRSR" id="PIRSR000137-2"/>
    </source>
</evidence>
<gene>
    <name evidence="9" type="ORF">LZG35_06115</name>
</gene>
<evidence type="ECO:0000259" key="8">
    <source>
        <dbReference type="PROSITE" id="PS00624"/>
    </source>
</evidence>
<dbReference type="EMBL" id="JAJVKT010000006">
    <property type="protein sequence ID" value="MCE7508206.1"/>
    <property type="molecule type" value="Genomic_DNA"/>
</dbReference>
<dbReference type="RefSeq" id="WP_080531583.1">
    <property type="nucleotide sequence ID" value="NZ_CP012331.1"/>
</dbReference>
<comment type="cofactor">
    <cofactor evidence="1 5">
        <name>FAD</name>
        <dbReference type="ChEBI" id="CHEBI:57692"/>
    </cofactor>
</comment>
<dbReference type="GO" id="GO:0016614">
    <property type="term" value="F:oxidoreductase activity, acting on CH-OH group of donors"/>
    <property type="evidence" value="ECO:0007669"/>
    <property type="project" value="InterPro"/>
</dbReference>
<evidence type="ECO:0000256" key="1">
    <source>
        <dbReference type="ARBA" id="ARBA00001974"/>
    </source>
</evidence>
<comment type="similarity">
    <text evidence="2 6">Belongs to the GMC oxidoreductase family.</text>
</comment>
<evidence type="ECO:0000256" key="4">
    <source>
        <dbReference type="ARBA" id="ARBA00022827"/>
    </source>
</evidence>
<dbReference type="PIRSF" id="PIRSF000137">
    <property type="entry name" value="Alcohol_oxidase"/>
    <property type="match status" value="1"/>
</dbReference>
<dbReference type="InterPro" id="IPR036188">
    <property type="entry name" value="FAD/NAD-bd_sf"/>
</dbReference>
<keyword evidence="10" id="KW-1185">Reference proteome</keyword>
<evidence type="ECO:0000259" key="7">
    <source>
        <dbReference type="PROSITE" id="PS00623"/>
    </source>
</evidence>
<dbReference type="PROSITE" id="PS00623">
    <property type="entry name" value="GMC_OXRED_1"/>
    <property type="match status" value="1"/>
</dbReference>
<evidence type="ECO:0000256" key="3">
    <source>
        <dbReference type="ARBA" id="ARBA00022630"/>
    </source>
</evidence>
<evidence type="ECO:0000256" key="2">
    <source>
        <dbReference type="ARBA" id="ARBA00010790"/>
    </source>
</evidence>
<proteinExistence type="inferred from homology"/>
<dbReference type="InterPro" id="IPR012132">
    <property type="entry name" value="GMC_OxRdtase"/>
</dbReference>
<feature type="binding site" evidence="5">
    <location>
        <position position="228"/>
    </location>
    <ligand>
        <name>FAD</name>
        <dbReference type="ChEBI" id="CHEBI:57692"/>
    </ligand>
</feature>
<dbReference type="PROSITE" id="PS00624">
    <property type="entry name" value="GMC_OXRED_2"/>
    <property type="match status" value="1"/>
</dbReference>
<feature type="domain" description="Glucose-methanol-choline oxidoreductase N-terminal" evidence="8">
    <location>
        <begin position="263"/>
        <end position="277"/>
    </location>
</feature>
<dbReference type="SUPFAM" id="SSF54373">
    <property type="entry name" value="FAD-linked reductases, C-terminal domain"/>
    <property type="match status" value="1"/>
</dbReference>
<dbReference type="InterPro" id="IPR007867">
    <property type="entry name" value="GMC_OxRtase_C"/>
</dbReference>
<evidence type="ECO:0000256" key="6">
    <source>
        <dbReference type="RuleBase" id="RU003968"/>
    </source>
</evidence>
<feature type="binding site" evidence="5">
    <location>
        <position position="490"/>
    </location>
    <ligand>
        <name>FAD</name>
        <dbReference type="ChEBI" id="CHEBI:57692"/>
    </ligand>
</feature>
<keyword evidence="4 5" id="KW-0274">FAD</keyword>
<protein>
    <submittedName>
        <fullName evidence="9">GMC family oxidoreductase N-terminal domain-containing protein</fullName>
    </submittedName>
</protein>
<name>A0A9Q3W427_9GAMM</name>
<dbReference type="GO" id="GO:0050660">
    <property type="term" value="F:flavin adenine dinucleotide binding"/>
    <property type="evidence" value="ECO:0007669"/>
    <property type="project" value="InterPro"/>
</dbReference>